<accession>A0A7W8N1Z3</accession>
<feature type="region of interest" description="Disordered" evidence="9">
    <location>
        <begin position="146"/>
        <end position="166"/>
    </location>
</feature>
<sequence>MCGIVGYIGPQSVVPVIIEGLRRLEYRGYDSAGIAVAGGHSGLELRRAPGKLRNLETVIRDSPIDGTFGIGHTRWATHGRPTEENAHPHRDGSGTLVVVHNGIVENYLSLKNALIAKGHKFVSETDTEIIAHLIEDEFNLAAKGGRENHAEGSAPVRQAPPEANESEAVLTLPNKPTISLEEAVRRAVKRITGAFAIGVLSALEPNKLVAARMGPPAVIGIGDGEFFLASDVPGILHHTRNIHFLADGELAILTKDGVTLTDFDANPLPLKVQRITWDPIQAEKAGYKHFMLKEINEQPRAIRDTTLGRVSLETGKVFLEAMQISDDDLRNASQITIAACGTSWHAGLAGKFMIERLARLPVEVDYASEYRYRDPIADPRAIGLLITQSGETADTLAAQAELIAKGSKTLAICNVVGAAVTRKAQGTLTTNAGPEIGVASTKAFTAQLTALFVLALHLAQVRGTISDEESLHLVTELSKLPGKLASMLNINSPDAPGSSEGVAAPIRHATRAAASDTERRSTVRLPLSAQCEELARLFHTSDDFLFLGRGIHYPIALEGALKLKEISYIHAEGYPAGEMKHGPNALIDESLPVVCIATKDPNDPSSVLKYEKTLSNIQEVTARSGRVIAIAIEGDTEISQLVEQTIYIPQAPELLLPILEVVPLQLLAYHIAVRRGCDVDQPRNLAKSVTVE</sequence>
<dbReference type="GO" id="GO:0006487">
    <property type="term" value="P:protein N-linked glycosylation"/>
    <property type="evidence" value="ECO:0007669"/>
    <property type="project" value="TreeGrafter"/>
</dbReference>
<dbReference type="SUPFAM" id="SSF53697">
    <property type="entry name" value="SIS domain"/>
    <property type="match status" value="1"/>
</dbReference>
<dbReference type="Pfam" id="PF13522">
    <property type="entry name" value="GATase_6"/>
    <property type="match status" value="1"/>
</dbReference>
<dbReference type="InterPro" id="IPR029055">
    <property type="entry name" value="Ntn_hydrolases_N"/>
</dbReference>
<dbReference type="SUPFAM" id="SSF56235">
    <property type="entry name" value="N-terminal nucleophile aminohydrolases (Ntn hydrolases)"/>
    <property type="match status" value="1"/>
</dbReference>
<evidence type="ECO:0000256" key="5">
    <source>
        <dbReference type="ARBA" id="ARBA00022679"/>
    </source>
</evidence>
<evidence type="ECO:0000256" key="2">
    <source>
        <dbReference type="ARBA" id="ARBA00012916"/>
    </source>
</evidence>
<evidence type="ECO:0000259" key="10">
    <source>
        <dbReference type="PROSITE" id="PS51278"/>
    </source>
</evidence>
<proteinExistence type="inferred from homology"/>
<keyword evidence="6" id="KW-0677">Repeat</keyword>
<comment type="subunit">
    <text evidence="8">Homodimer.</text>
</comment>
<evidence type="ECO:0000256" key="4">
    <source>
        <dbReference type="ARBA" id="ARBA00022576"/>
    </source>
</evidence>
<feature type="active site" description="For Fru-6P isomerization activity" evidence="8">
    <location>
        <position position="687"/>
    </location>
</feature>
<dbReference type="InterPro" id="IPR005855">
    <property type="entry name" value="GFAT"/>
</dbReference>
<keyword evidence="8" id="KW-0963">Cytoplasm</keyword>
<keyword evidence="4 8" id="KW-0032">Aminotransferase</keyword>
<dbReference type="EC" id="2.6.1.16" evidence="2 8"/>
<evidence type="ECO:0000313" key="12">
    <source>
        <dbReference type="EMBL" id="MBB5342469.1"/>
    </source>
</evidence>
<comment type="subcellular location">
    <subcellularLocation>
        <location evidence="8">Cytoplasm</location>
    </subcellularLocation>
</comment>
<dbReference type="FunFam" id="3.40.50.10490:FF:000002">
    <property type="entry name" value="Glutamine--fructose-6-phosphate aminotransferase [isomerizing]"/>
    <property type="match status" value="1"/>
</dbReference>
<dbReference type="GO" id="GO:0005975">
    <property type="term" value="P:carbohydrate metabolic process"/>
    <property type="evidence" value="ECO:0007669"/>
    <property type="project" value="UniProtKB-UniRule"/>
</dbReference>
<dbReference type="EMBL" id="JACHDZ010000001">
    <property type="protein sequence ID" value="MBB5342469.1"/>
    <property type="molecule type" value="Genomic_DNA"/>
</dbReference>
<dbReference type="InterPro" id="IPR035466">
    <property type="entry name" value="GlmS/AgaS_SIS"/>
</dbReference>
<evidence type="ECO:0000259" key="11">
    <source>
        <dbReference type="PROSITE" id="PS51464"/>
    </source>
</evidence>
<feature type="initiator methionine" description="Removed" evidence="8">
    <location>
        <position position="1"/>
    </location>
</feature>
<evidence type="ECO:0000256" key="6">
    <source>
        <dbReference type="ARBA" id="ARBA00022737"/>
    </source>
</evidence>
<dbReference type="GO" id="GO:0005829">
    <property type="term" value="C:cytosol"/>
    <property type="evidence" value="ECO:0007669"/>
    <property type="project" value="TreeGrafter"/>
</dbReference>
<dbReference type="GO" id="GO:0097367">
    <property type="term" value="F:carbohydrate derivative binding"/>
    <property type="evidence" value="ECO:0007669"/>
    <property type="project" value="InterPro"/>
</dbReference>
<name>A0A7W8N1Z3_9BACT</name>
<gene>
    <name evidence="8" type="primary">glmS</name>
    <name evidence="12" type="ORF">HDF10_000419</name>
</gene>
<keyword evidence="7" id="KW-0315">Glutamine amidotransferase</keyword>
<dbReference type="GO" id="GO:0046349">
    <property type="term" value="P:amino sugar biosynthetic process"/>
    <property type="evidence" value="ECO:0007669"/>
    <property type="project" value="UniProtKB-ARBA"/>
</dbReference>
<dbReference type="InterPro" id="IPR047084">
    <property type="entry name" value="GFAT_N"/>
</dbReference>
<dbReference type="GO" id="GO:0004360">
    <property type="term" value="F:glutamine-fructose-6-phosphate transaminase (isomerizing) activity"/>
    <property type="evidence" value="ECO:0007669"/>
    <property type="project" value="UniProtKB-UniRule"/>
</dbReference>
<dbReference type="GO" id="GO:0006047">
    <property type="term" value="P:UDP-N-acetylglucosamine metabolic process"/>
    <property type="evidence" value="ECO:0007669"/>
    <property type="project" value="TreeGrafter"/>
</dbReference>
<dbReference type="AlphaFoldDB" id="A0A7W8N1Z3"/>
<comment type="caution">
    <text evidence="12">The sequence shown here is derived from an EMBL/GenBank/DDBJ whole genome shotgun (WGS) entry which is preliminary data.</text>
</comment>
<dbReference type="Gene3D" id="3.60.20.10">
    <property type="entry name" value="Glutamine Phosphoribosylpyrophosphate, subunit 1, domain 1"/>
    <property type="match status" value="1"/>
</dbReference>
<dbReference type="GO" id="GO:0006002">
    <property type="term" value="P:fructose 6-phosphate metabolic process"/>
    <property type="evidence" value="ECO:0007669"/>
    <property type="project" value="TreeGrafter"/>
</dbReference>
<dbReference type="InterPro" id="IPR001347">
    <property type="entry name" value="SIS_dom"/>
</dbReference>
<comment type="catalytic activity">
    <reaction evidence="1 8">
        <text>D-fructose 6-phosphate + L-glutamine = D-glucosamine 6-phosphate + L-glutamate</text>
        <dbReference type="Rhea" id="RHEA:13237"/>
        <dbReference type="ChEBI" id="CHEBI:29985"/>
        <dbReference type="ChEBI" id="CHEBI:58359"/>
        <dbReference type="ChEBI" id="CHEBI:58725"/>
        <dbReference type="ChEBI" id="CHEBI:61527"/>
        <dbReference type="EC" id="2.6.1.16"/>
    </reaction>
</comment>
<reference evidence="12 13" key="1">
    <citation type="submission" date="2020-08" db="EMBL/GenBank/DDBJ databases">
        <title>Genomic Encyclopedia of Type Strains, Phase IV (KMG-V): Genome sequencing to study the core and pangenomes of soil and plant-associated prokaryotes.</title>
        <authorList>
            <person name="Whitman W."/>
        </authorList>
    </citation>
    <scope>NUCLEOTIDE SEQUENCE [LARGE SCALE GENOMIC DNA]</scope>
    <source>
        <strain evidence="12 13">M8US30</strain>
    </source>
</reference>
<dbReference type="PANTHER" id="PTHR10937:SF0">
    <property type="entry name" value="GLUTAMINE--FRUCTOSE-6-PHOSPHATE TRANSAMINASE (ISOMERIZING)"/>
    <property type="match status" value="1"/>
</dbReference>
<evidence type="ECO:0000256" key="9">
    <source>
        <dbReference type="SAM" id="MobiDB-lite"/>
    </source>
</evidence>
<evidence type="ECO:0000256" key="7">
    <source>
        <dbReference type="ARBA" id="ARBA00022962"/>
    </source>
</evidence>
<evidence type="ECO:0000313" key="13">
    <source>
        <dbReference type="Proteomes" id="UP000569092"/>
    </source>
</evidence>
<organism evidence="12 13">
    <name type="scientific">Tunturiibacter lichenicola</name>
    <dbReference type="NCBI Taxonomy" id="2051959"/>
    <lineage>
        <taxon>Bacteria</taxon>
        <taxon>Pseudomonadati</taxon>
        <taxon>Acidobacteriota</taxon>
        <taxon>Terriglobia</taxon>
        <taxon>Terriglobales</taxon>
        <taxon>Acidobacteriaceae</taxon>
        <taxon>Tunturiibacter</taxon>
    </lineage>
</organism>
<dbReference type="HAMAP" id="MF_00164">
    <property type="entry name" value="GlmS"/>
    <property type="match status" value="1"/>
</dbReference>
<dbReference type="InterPro" id="IPR017932">
    <property type="entry name" value="GATase_2_dom"/>
</dbReference>
<dbReference type="PROSITE" id="PS51278">
    <property type="entry name" value="GATASE_TYPE_2"/>
    <property type="match status" value="1"/>
</dbReference>
<keyword evidence="5 8" id="KW-0808">Transferase</keyword>
<dbReference type="InterPro" id="IPR035490">
    <property type="entry name" value="GlmS/FrlB_SIS"/>
</dbReference>
<dbReference type="Proteomes" id="UP000569092">
    <property type="component" value="Unassembled WGS sequence"/>
</dbReference>
<dbReference type="CDD" id="cd00714">
    <property type="entry name" value="GFAT"/>
    <property type="match status" value="1"/>
</dbReference>
<feature type="domain" description="Glutamine amidotransferase type-2" evidence="10">
    <location>
        <begin position="2"/>
        <end position="256"/>
    </location>
</feature>
<dbReference type="Pfam" id="PF01380">
    <property type="entry name" value="SIS"/>
    <property type="match status" value="2"/>
</dbReference>
<protein>
    <recommendedName>
        <fullName evidence="3 8">Glutamine--fructose-6-phosphate aminotransferase [isomerizing]</fullName>
        <ecNumber evidence="2 8">2.6.1.16</ecNumber>
    </recommendedName>
    <alternativeName>
        <fullName evidence="8">D-fructose-6-phosphate amidotransferase</fullName>
    </alternativeName>
    <alternativeName>
        <fullName evidence="8">GFAT</fullName>
    </alternativeName>
    <alternativeName>
        <fullName evidence="8">Glucosamine-6-phosphate synthase</fullName>
    </alternativeName>
    <alternativeName>
        <fullName evidence="8">Hexosephosphate aminotransferase</fullName>
    </alternativeName>
    <alternativeName>
        <fullName evidence="8">L-glutamine--D-fructose-6-phosphate amidotransferase</fullName>
    </alternativeName>
</protein>
<dbReference type="NCBIfam" id="NF001484">
    <property type="entry name" value="PRK00331.1"/>
    <property type="match status" value="1"/>
</dbReference>
<dbReference type="PROSITE" id="PS51464">
    <property type="entry name" value="SIS"/>
    <property type="match status" value="2"/>
</dbReference>
<evidence type="ECO:0000256" key="8">
    <source>
        <dbReference type="HAMAP-Rule" id="MF_00164"/>
    </source>
</evidence>
<dbReference type="CDD" id="cd05009">
    <property type="entry name" value="SIS_GlmS_GlmD_2"/>
    <property type="match status" value="1"/>
</dbReference>
<dbReference type="CDD" id="cd05008">
    <property type="entry name" value="SIS_GlmS_GlmD_1"/>
    <property type="match status" value="1"/>
</dbReference>
<feature type="domain" description="SIS" evidence="11">
    <location>
        <begin position="325"/>
        <end position="464"/>
    </location>
</feature>
<evidence type="ECO:0000256" key="3">
    <source>
        <dbReference type="ARBA" id="ARBA00016090"/>
    </source>
</evidence>
<dbReference type="PANTHER" id="PTHR10937">
    <property type="entry name" value="GLUCOSAMINE--FRUCTOSE-6-PHOSPHATE AMINOTRANSFERASE, ISOMERIZING"/>
    <property type="match status" value="1"/>
</dbReference>
<evidence type="ECO:0000256" key="1">
    <source>
        <dbReference type="ARBA" id="ARBA00001031"/>
    </source>
</evidence>
<dbReference type="Gene3D" id="3.40.50.10490">
    <property type="entry name" value="Glucose-6-phosphate isomerase like protein, domain 1"/>
    <property type="match status" value="2"/>
</dbReference>
<dbReference type="FunFam" id="3.40.50.10490:FF:000001">
    <property type="entry name" value="Glutamine--fructose-6-phosphate aminotransferase [isomerizing]"/>
    <property type="match status" value="1"/>
</dbReference>
<dbReference type="InterPro" id="IPR046348">
    <property type="entry name" value="SIS_dom_sf"/>
</dbReference>
<feature type="domain" description="SIS" evidence="11">
    <location>
        <begin position="534"/>
        <end position="682"/>
    </location>
</feature>
<feature type="active site" description="Nucleophile; for GATase activity" evidence="8">
    <location>
        <position position="2"/>
    </location>
</feature>
<comment type="function">
    <text evidence="8">Catalyzes the first step in hexosamine metabolism, converting fructose-6P into glucosamine-6P using glutamine as a nitrogen source.</text>
</comment>